<feature type="chain" id="PRO_5037205386" description="ShKT domain-containing protein" evidence="3">
    <location>
        <begin position="20"/>
        <end position="263"/>
    </location>
</feature>
<dbReference type="EnsemblMetazoa" id="XM_021040787.2">
    <property type="protein sequence ID" value="XP_020896446.1"/>
    <property type="gene ID" value="LOC110235334"/>
</dbReference>
<reference evidence="5" key="1">
    <citation type="submission" date="2022-11" db="UniProtKB">
        <authorList>
            <consortium name="EnsemblMetazoa"/>
        </authorList>
    </citation>
    <scope>IDENTIFICATION</scope>
</reference>
<name>A0A913WZD6_EXADI</name>
<evidence type="ECO:0000313" key="6">
    <source>
        <dbReference type="Proteomes" id="UP000887567"/>
    </source>
</evidence>
<dbReference type="GeneID" id="110235334"/>
<dbReference type="GO" id="GO:0090729">
    <property type="term" value="F:toxin activity"/>
    <property type="evidence" value="ECO:0007669"/>
    <property type="project" value="UniProtKB-KW"/>
</dbReference>
<dbReference type="InterPro" id="IPR003582">
    <property type="entry name" value="ShKT_dom"/>
</dbReference>
<organism evidence="5 6">
    <name type="scientific">Exaiptasia diaphana</name>
    <name type="common">Tropical sea anemone</name>
    <name type="synonym">Aiptasia pulchella</name>
    <dbReference type="NCBI Taxonomy" id="2652724"/>
    <lineage>
        <taxon>Eukaryota</taxon>
        <taxon>Metazoa</taxon>
        <taxon>Cnidaria</taxon>
        <taxon>Anthozoa</taxon>
        <taxon>Hexacorallia</taxon>
        <taxon>Actiniaria</taxon>
        <taxon>Aiptasiidae</taxon>
        <taxon>Exaiptasia</taxon>
    </lineage>
</organism>
<feature type="signal peptide" evidence="3">
    <location>
        <begin position="1"/>
        <end position="19"/>
    </location>
</feature>
<proteinExistence type="predicted"/>
<keyword evidence="1" id="KW-0800">Toxin</keyword>
<keyword evidence="6" id="KW-1185">Reference proteome</keyword>
<evidence type="ECO:0000256" key="1">
    <source>
        <dbReference type="ARBA" id="ARBA00022656"/>
    </source>
</evidence>
<keyword evidence="3" id="KW-0732">Signal</keyword>
<protein>
    <recommendedName>
        <fullName evidence="4">ShKT domain-containing protein</fullName>
    </recommendedName>
</protein>
<dbReference type="KEGG" id="epa:110235334"/>
<feature type="domain" description="ShKT" evidence="4">
    <location>
        <begin position="144"/>
        <end position="182"/>
    </location>
</feature>
<feature type="disulfide bond" evidence="2">
    <location>
        <begin position="164"/>
        <end position="177"/>
    </location>
</feature>
<comment type="caution">
    <text evidence="2">Lacks conserved residue(s) required for the propagation of feature annotation.</text>
</comment>
<dbReference type="RefSeq" id="XP_020896446.1">
    <property type="nucleotide sequence ID" value="XM_021040787.2"/>
</dbReference>
<evidence type="ECO:0000256" key="3">
    <source>
        <dbReference type="SAM" id="SignalP"/>
    </source>
</evidence>
<evidence type="ECO:0000256" key="2">
    <source>
        <dbReference type="PROSITE-ProRule" id="PRU01005"/>
    </source>
</evidence>
<sequence>MKVLLVTLCAFVLVLRANGSIMEFSQLTKSSHSSVNDPKVRYLSAFKDFNSYKIPHQVLDEFTTYVDRLQSDQTVLNPGEDNELTKEIRNELDLIRKAMADEEEEKRVKSGQQVKGIDCGEFGCCADNSKADSRKRKGCAEKLCEDVFKTTCRSFTPKEKAIKCQTKTIRENCPYTCSDGRCLRKSPASPVRTCQQLYPPDMCCWDGTIARGPNNFGCKPCVDRYPHACKIFSMSWKSCKSNSWRMRKFFKDFCPTTCGHCTS</sequence>
<dbReference type="AlphaFoldDB" id="A0A913WZD6"/>
<dbReference type="OrthoDB" id="5945079at2759"/>
<evidence type="ECO:0000313" key="5">
    <source>
        <dbReference type="EnsemblMetazoa" id="XP_020896446.1"/>
    </source>
</evidence>
<dbReference type="Proteomes" id="UP000887567">
    <property type="component" value="Unplaced"/>
</dbReference>
<accession>A0A913WZD6</accession>
<evidence type="ECO:0000259" key="4">
    <source>
        <dbReference type="PROSITE" id="PS51670"/>
    </source>
</evidence>
<keyword evidence="2" id="KW-1015">Disulfide bond</keyword>
<dbReference type="PROSITE" id="PS51670">
    <property type="entry name" value="SHKT"/>
    <property type="match status" value="1"/>
</dbReference>